<accession>A0A9P0KTC5</accession>
<evidence type="ECO:0000313" key="2">
    <source>
        <dbReference type="Proteomes" id="UP001152888"/>
    </source>
</evidence>
<comment type="caution">
    <text evidence="1">The sequence shown here is derived from an EMBL/GenBank/DDBJ whole genome shotgun (WGS) entry which is preliminary data.</text>
</comment>
<protein>
    <submittedName>
        <fullName evidence="1">Uncharacterized protein</fullName>
    </submittedName>
</protein>
<reference evidence="1" key="1">
    <citation type="submission" date="2022-03" db="EMBL/GenBank/DDBJ databases">
        <authorList>
            <person name="Sayadi A."/>
        </authorList>
    </citation>
    <scope>NUCLEOTIDE SEQUENCE</scope>
</reference>
<sequence length="177" mass="20776">MAQENRGGDHKSKKNEGRREAIRSFLESLKCQESHYCRSKSACRVYLPPELNIRKLYQMYLNSALDNVMVKEPFFRREFCTKYNIGFGSPRTDVCSTCIQISEKIKQVIDDPPTKAALMAQKTVHKLKVQAFFALLKEEYPEMIMLSFECQKNLPLPKLPDQEAYCSKQYNFYYCLW</sequence>
<dbReference type="Proteomes" id="UP001152888">
    <property type="component" value="Unassembled WGS sequence"/>
</dbReference>
<keyword evidence="2" id="KW-1185">Reference proteome</keyword>
<organism evidence="1 2">
    <name type="scientific">Acanthoscelides obtectus</name>
    <name type="common">Bean weevil</name>
    <name type="synonym">Bruchus obtectus</name>
    <dbReference type="NCBI Taxonomy" id="200917"/>
    <lineage>
        <taxon>Eukaryota</taxon>
        <taxon>Metazoa</taxon>
        <taxon>Ecdysozoa</taxon>
        <taxon>Arthropoda</taxon>
        <taxon>Hexapoda</taxon>
        <taxon>Insecta</taxon>
        <taxon>Pterygota</taxon>
        <taxon>Neoptera</taxon>
        <taxon>Endopterygota</taxon>
        <taxon>Coleoptera</taxon>
        <taxon>Polyphaga</taxon>
        <taxon>Cucujiformia</taxon>
        <taxon>Chrysomeloidea</taxon>
        <taxon>Chrysomelidae</taxon>
        <taxon>Bruchinae</taxon>
        <taxon>Bruchini</taxon>
        <taxon>Acanthoscelides</taxon>
    </lineage>
</organism>
<dbReference type="EMBL" id="CAKOFQ010006917">
    <property type="protein sequence ID" value="CAH1982169.1"/>
    <property type="molecule type" value="Genomic_DNA"/>
</dbReference>
<evidence type="ECO:0000313" key="1">
    <source>
        <dbReference type="EMBL" id="CAH1982169.1"/>
    </source>
</evidence>
<dbReference type="AlphaFoldDB" id="A0A9P0KTC5"/>
<dbReference type="OrthoDB" id="6734959at2759"/>
<dbReference type="PANTHER" id="PTHR10773">
    <property type="entry name" value="DNA-DIRECTED RNA POLYMERASES I, II, AND III SUBUNIT RPABC2"/>
    <property type="match status" value="1"/>
</dbReference>
<name>A0A9P0KTC5_ACAOB</name>
<gene>
    <name evidence="1" type="ORF">ACAOBT_LOCUS14870</name>
</gene>
<dbReference type="PANTHER" id="PTHR10773:SF19">
    <property type="match status" value="1"/>
</dbReference>
<proteinExistence type="predicted"/>